<dbReference type="EMBL" id="QLMG01000062">
    <property type="protein sequence ID" value="RAK09913.1"/>
    <property type="molecule type" value="Genomic_DNA"/>
</dbReference>
<reference evidence="1 2" key="1">
    <citation type="submission" date="2018-06" db="EMBL/GenBank/DDBJ databases">
        <title>Genomic Encyclopedia of Archaeal and Bacterial Type Strains, Phase II (KMG-II): from individual species to whole genera.</title>
        <authorList>
            <person name="Goeker M."/>
        </authorList>
    </citation>
    <scope>NUCLEOTIDE SEQUENCE [LARGE SCALE GENOMIC DNA]</scope>
    <source>
        <strain evidence="1 2">DSM 22011</strain>
    </source>
</reference>
<evidence type="ECO:0000313" key="1">
    <source>
        <dbReference type="EMBL" id="RAK09913.1"/>
    </source>
</evidence>
<proteinExistence type="predicted"/>
<comment type="caution">
    <text evidence="1">The sequence shown here is derived from an EMBL/GenBank/DDBJ whole genome shotgun (WGS) entry which is preliminary data.</text>
</comment>
<name>A0A327XMA5_9RHOB</name>
<dbReference type="RefSeq" id="WP_111551225.1">
    <property type="nucleotide sequence ID" value="NZ_LIQE01000068.1"/>
</dbReference>
<keyword evidence="2" id="KW-1185">Reference proteome</keyword>
<accession>A0A327XMA5</accession>
<gene>
    <name evidence="1" type="ORF">ATI53_10624</name>
</gene>
<dbReference type="Proteomes" id="UP000249165">
    <property type="component" value="Unassembled WGS sequence"/>
</dbReference>
<sequence length="105" mass="11076">MPTKHDIPDYRHGETLQLSVTLSNDGGPVTSGTVVFRAGQRGQAALVELPLTHAGSGLWTLDANASALAPLTSGAVFGYEIWETASARVFLTGELRVNRSLSVPT</sequence>
<dbReference type="AlphaFoldDB" id="A0A327XMA5"/>
<organism evidence="1 2">
    <name type="scientific">Salipiger aestuarii</name>
    <dbReference type="NCBI Taxonomy" id="568098"/>
    <lineage>
        <taxon>Bacteria</taxon>
        <taxon>Pseudomonadati</taxon>
        <taxon>Pseudomonadota</taxon>
        <taxon>Alphaproteobacteria</taxon>
        <taxon>Rhodobacterales</taxon>
        <taxon>Roseobacteraceae</taxon>
        <taxon>Salipiger</taxon>
    </lineage>
</organism>
<protein>
    <submittedName>
        <fullName evidence="1">Uncharacterized protein</fullName>
    </submittedName>
</protein>
<evidence type="ECO:0000313" key="2">
    <source>
        <dbReference type="Proteomes" id="UP000249165"/>
    </source>
</evidence>